<proteinExistence type="predicted"/>
<sequence length="159" mass="18469">MSLDHLVIAIYLSYVILLYKQVGMPHPCHILHWLELPRFVSLRLLYLPIHELSRERKTAFTHLGRCKTALHHLHSAQFAVPWKFVHPFKELLAHIEDAQTCRSRRAPSAHDCLRWLTMIRQAGSYWPEKNILATADGQVRSLASKPRQASLIQRAAPRR</sequence>
<dbReference type="Proteomes" id="UP001283341">
    <property type="component" value="Unassembled WGS sequence"/>
</dbReference>
<gene>
    <name evidence="1" type="ORF">B0H66DRAFT_236676</name>
</gene>
<protein>
    <submittedName>
        <fullName evidence="1">Uncharacterized protein</fullName>
    </submittedName>
</protein>
<dbReference type="AlphaFoldDB" id="A0AAE0I4F6"/>
<reference evidence="1" key="1">
    <citation type="journal article" date="2023" name="Mol. Phylogenet. Evol.">
        <title>Genome-scale phylogeny and comparative genomics of the fungal order Sordariales.</title>
        <authorList>
            <person name="Hensen N."/>
            <person name="Bonometti L."/>
            <person name="Westerberg I."/>
            <person name="Brannstrom I.O."/>
            <person name="Guillou S."/>
            <person name="Cros-Aarteil S."/>
            <person name="Calhoun S."/>
            <person name="Haridas S."/>
            <person name="Kuo A."/>
            <person name="Mondo S."/>
            <person name="Pangilinan J."/>
            <person name="Riley R."/>
            <person name="LaButti K."/>
            <person name="Andreopoulos B."/>
            <person name="Lipzen A."/>
            <person name="Chen C."/>
            <person name="Yan M."/>
            <person name="Daum C."/>
            <person name="Ng V."/>
            <person name="Clum A."/>
            <person name="Steindorff A."/>
            <person name="Ohm R.A."/>
            <person name="Martin F."/>
            <person name="Silar P."/>
            <person name="Natvig D.O."/>
            <person name="Lalanne C."/>
            <person name="Gautier V."/>
            <person name="Ament-Velasquez S.L."/>
            <person name="Kruys A."/>
            <person name="Hutchinson M.I."/>
            <person name="Powell A.J."/>
            <person name="Barry K."/>
            <person name="Miller A.N."/>
            <person name="Grigoriev I.V."/>
            <person name="Debuchy R."/>
            <person name="Gladieux P."/>
            <person name="Hiltunen Thoren M."/>
            <person name="Johannesson H."/>
        </authorList>
    </citation>
    <scope>NUCLEOTIDE SEQUENCE</scope>
    <source>
        <strain evidence="1">CBS 118394</strain>
    </source>
</reference>
<organism evidence="1 2">
    <name type="scientific">Apodospora peruviana</name>
    <dbReference type="NCBI Taxonomy" id="516989"/>
    <lineage>
        <taxon>Eukaryota</taxon>
        <taxon>Fungi</taxon>
        <taxon>Dikarya</taxon>
        <taxon>Ascomycota</taxon>
        <taxon>Pezizomycotina</taxon>
        <taxon>Sordariomycetes</taxon>
        <taxon>Sordariomycetidae</taxon>
        <taxon>Sordariales</taxon>
        <taxon>Lasiosphaeriaceae</taxon>
        <taxon>Apodospora</taxon>
    </lineage>
</organism>
<evidence type="ECO:0000313" key="2">
    <source>
        <dbReference type="Proteomes" id="UP001283341"/>
    </source>
</evidence>
<dbReference type="EMBL" id="JAUEDM010000004">
    <property type="protein sequence ID" value="KAK3318414.1"/>
    <property type="molecule type" value="Genomic_DNA"/>
</dbReference>
<reference evidence="1" key="2">
    <citation type="submission" date="2023-06" db="EMBL/GenBank/DDBJ databases">
        <authorList>
            <consortium name="Lawrence Berkeley National Laboratory"/>
            <person name="Haridas S."/>
            <person name="Hensen N."/>
            <person name="Bonometti L."/>
            <person name="Westerberg I."/>
            <person name="Brannstrom I.O."/>
            <person name="Guillou S."/>
            <person name="Cros-Aarteil S."/>
            <person name="Calhoun S."/>
            <person name="Kuo A."/>
            <person name="Mondo S."/>
            <person name="Pangilinan J."/>
            <person name="Riley R."/>
            <person name="Labutti K."/>
            <person name="Andreopoulos B."/>
            <person name="Lipzen A."/>
            <person name="Chen C."/>
            <person name="Yanf M."/>
            <person name="Daum C."/>
            <person name="Ng V."/>
            <person name="Clum A."/>
            <person name="Steindorff A."/>
            <person name="Ohm R."/>
            <person name="Martin F."/>
            <person name="Silar P."/>
            <person name="Natvig D."/>
            <person name="Lalanne C."/>
            <person name="Gautier V."/>
            <person name="Ament-Velasquez S.L."/>
            <person name="Kruys A."/>
            <person name="Hutchinson M.I."/>
            <person name="Powell A.J."/>
            <person name="Barry K."/>
            <person name="Miller A.N."/>
            <person name="Grigoriev I.V."/>
            <person name="Debuchy R."/>
            <person name="Gladieux P."/>
            <person name="Thoren M.H."/>
            <person name="Johannesson H."/>
        </authorList>
    </citation>
    <scope>NUCLEOTIDE SEQUENCE</scope>
    <source>
        <strain evidence="1">CBS 118394</strain>
    </source>
</reference>
<keyword evidence="2" id="KW-1185">Reference proteome</keyword>
<evidence type="ECO:0000313" key="1">
    <source>
        <dbReference type="EMBL" id="KAK3318414.1"/>
    </source>
</evidence>
<name>A0AAE0I4F6_9PEZI</name>
<comment type="caution">
    <text evidence="1">The sequence shown here is derived from an EMBL/GenBank/DDBJ whole genome shotgun (WGS) entry which is preliminary data.</text>
</comment>
<accession>A0AAE0I4F6</accession>